<feature type="domain" description="DUF2779" evidence="1">
    <location>
        <begin position="377"/>
        <end position="523"/>
    </location>
</feature>
<evidence type="ECO:0000313" key="3">
    <source>
        <dbReference type="Proteomes" id="UP000199274"/>
    </source>
</evidence>
<evidence type="ECO:0000259" key="1">
    <source>
        <dbReference type="Pfam" id="PF11074"/>
    </source>
</evidence>
<accession>A0A1G7XD85</accession>
<evidence type="ECO:0000313" key="2">
    <source>
        <dbReference type="EMBL" id="SDG81550.1"/>
    </source>
</evidence>
<dbReference type="InterPro" id="IPR021301">
    <property type="entry name" value="DUF2779"/>
</dbReference>
<dbReference type="RefSeq" id="WP_091255182.1">
    <property type="nucleotide sequence ID" value="NZ_FNDB01000002.1"/>
</dbReference>
<gene>
    <name evidence="2" type="ORF">SAMN04488062_102247</name>
</gene>
<dbReference type="STRING" id="178355.SAMN04488062_102247"/>
<dbReference type="OrthoDB" id="9783873at2"/>
<dbReference type="EMBL" id="FNDB01000002">
    <property type="protein sequence ID" value="SDG81550.1"/>
    <property type="molecule type" value="Genomic_DNA"/>
</dbReference>
<name>A0A1G7XD85_9FLAO</name>
<organism evidence="2 3">
    <name type="scientific">Flavobacterium omnivorum</name>
    <dbReference type="NCBI Taxonomy" id="178355"/>
    <lineage>
        <taxon>Bacteria</taxon>
        <taxon>Pseudomonadati</taxon>
        <taxon>Bacteroidota</taxon>
        <taxon>Flavobacteriia</taxon>
        <taxon>Flavobacteriales</taxon>
        <taxon>Flavobacteriaceae</taxon>
        <taxon>Flavobacterium</taxon>
    </lineage>
</organism>
<sequence length="653" mass="75389">MKPLTKSRFKTALECPNKLFFTSKKEFANNKSDDPFMRALASGGFQVEELARLHYPNGVFIDTENFEYDKAFQLTQEALLLENVVIYEAAFQIDGLFIRTDIIVKNGNNIKLIEVKAKSFNPSDENIFVGSRGALVSSWKPYLFDLAFQKYVAQKTFPNLNFEVYLLMADKTKKATIDGLNQLFRIPNNGNPRTDIIKRVHSLEEIGSTVLSEINVDNIVNDIIRNKYKYYENLNFEEAISTFKKAYQEDVYLNWPTQFSSCKNCEFKATALQEEEGLKSGFKYCFSKQLNWTAKEFNKPNAMQIWNFRGKNLMEENRLLMEQLTENDLNIKPEAGRIAPSERQWIQVEKAVNVDTSFHAEKDELKQEMEKWVFPYHFIDFETSTVALPFTAGRKPYEQVAFQFSHHKYNEDGSIEHYSQYINNTAGEFPNFIFARALQTALGNDNGSVFKYATHENSIINAIIIQLEESNEVDKNELISFLKTISQSTSKQAETWEGDRNMIDLCRVVKNYYYNPYTKGSNSIKAVLPSSLNSSDFLKMKYSQPIGNINLTSHNFPSDHIWLQMQGDTVLNPYKILPPLFENWTEIEMEENLSDMENIADGGAALTAYAKLQFTDMTTKERDEITQGLLKYCELDTLAMVMIYEHFRNDVIN</sequence>
<keyword evidence="3" id="KW-1185">Reference proteome</keyword>
<reference evidence="3" key="1">
    <citation type="submission" date="2016-10" db="EMBL/GenBank/DDBJ databases">
        <authorList>
            <person name="Varghese N."/>
            <person name="Submissions S."/>
        </authorList>
    </citation>
    <scope>NUCLEOTIDE SEQUENCE [LARGE SCALE GENOMIC DNA]</scope>
    <source>
        <strain evidence="3">CGMCC 1.2747</strain>
    </source>
</reference>
<dbReference type="AlphaFoldDB" id="A0A1G7XD85"/>
<proteinExistence type="predicted"/>
<protein>
    <recommendedName>
        <fullName evidence="1">DUF2779 domain-containing protein</fullName>
    </recommendedName>
</protein>
<dbReference type="Pfam" id="PF11074">
    <property type="entry name" value="DUF2779"/>
    <property type="match status" value="1"/>
</dbReference>
<dbReference type="Proteomes" id="UP000199274">
    <property type="component" value="Unassembled WGS sequence"/>
</dbReference>